<dbReference type="Gene3D" id="3.90.110.10">
    <property type="entry name" value="Lactate dehydrogenase/glycoside hydrolase, family 4, C-terminal"/>
    <property type="match status" value="1"/>
</dbReference>
<feature type="active site" description="Proton acceptor" evidence="6">
    <location>
        <position position="189"/>
    </location>
</feature>
<dbReference type="InterPro" id="IPR001557">
    <property type="entry name" value="L-lactate/malate_DH"/>
</dbReference>
<protein>
    <recommendedName>
        <fullName evidence="2 6">Malate dehydrogenase</fullName>
        <ecNumber evidence="2 6">1.1.1.37</ecNumber>
    </recommendedName>
</protein>
<name>A0ABU5W308_9BACT</name>
<dbReference type="PANTHER" id="PTHR23382">
    <property type="entry name" value="MALATE DEHYDROGENASE"/>
    <property type="match status" value="1"/>
</dbReference>
<feature type="domain" description="Lactate/malate dehydrogenase C-terminal" evidence="9">
    <location>
        <begin position="158"/>
        <end position="326"/>
    </location>
</feature>
<evidence type="ECO:0000256" key="5">
    <source>
        <dbReference type="ARBA" id="ARBA00048313"/>
    </source>
</evidence>
<keyword evidence="11" id="KW-1185">Reference proteome</keyword>
<dbReference type="SUPFAM" id="SSF56327">
    <property type="entry name" value="LDH C-terminal domain-like"/>
    <property type="match status" value="1"/>
</dbReference>
<evidence type="ECO:0000259" key="8">
    <source>
        <dbReference type="Pfam" id="PF00056"/>
    </source>
</evidence>
<evidence type="ECO:0000313" key="11">
    <source>
        <dbReference type="Proteomes" id="UP001302274"/>
    </source>
</evidence>
<dbReference type="Pfam" id="PF02866">
    <property type="entry name" value="Ldh_1_C"/>
    <property type="match status" value="1"/>
</dbReference>
<evidence type="ECO:0000256" key="4">
    <source>
        <dbReference type="ARBA" id="ARBA00023002"/>
    </source>
</evidence>
<dbReference type="RefSeq" id="WP_323579119.1">
    <property type="nucleotide sequence ID" value="NZ_JAYGJQ010000004.1"/>
</dbReference>
<dbReference type="NCBIfam" id="NF003916">
    <property type="entry name" value="PRK05442.1"/>
    <property type="match status" value="1"/>
</dbReference>
<dbReference type="EC" id="1.1.1.37" evidence="2 6"/>
<feature type="binding site" evidence="6">
    <location>
        <begin position="131"/>
        <end position="133"/>
    </location>
    <ligand>
        <name>NAD(+)</name>
        <dbReference type="ChEBI" id="CHEBI:57540"/>
    </ligand>
</feature>
<evidence type="ECO:0000259" key="9">
    <source>
        <dbReference type="Pfam" id="PF02866"/>
    </source>
</evidence>
<reference evidence="10 11" key="1">
    <citation type="submission" date="2023-11" db="EMBL/GenBank/DDBJ databases">
        <title>A Novel Polar Bacteriovorax (B. antarcticus) Isolated from the Biocrust in Antarctica.</title>
        <authorList>
            <person name="Mun W."/>
            <person name="Choi S.Y."/>
            <person name="Mitchell R.J."/>
        </authorList>
    </citation>
    <scope>NUCLEOTIDE SEQUENCE [LARGE SCALE GENOMIC DNA]</scope>
    <source>
        <strain evidence="10 11">PP10</strain>
    </source>
</reference>
<dbReference type="EMBL" id="JAYGJQ010000004">
    <property type="protein sequence ID" value="MEA9358625.1"/>
    <property type="molecule type" value="Genomic_DNA"/>
</dbReference>
<comment type="similarity">
    <text evidence="1 6">Belongs to the LDH/MDH superfamily. MDH type 2 family.</text>
</comment>
<organism evidence="10 11">
    <name type="scientific">Bacteriovorax antarcticus</name>
    <dbReference type="NCBI Taxonomy" id="3088717"/>
    <lineage>
        <taxon>Bacteria</taxon>
        <taxon>Pseudomonadati</taxon>
        <taxon>Bdellovibrionota</taxon>
        <taxon>Bacteriovoracia</taxon>
        <taxon>Bacteriovoracales</taxon>
        <taxon>Bacteriovoracaceae</taxon>
        <taxon>Bacteriovorax</taxon>
    </lineage>
</organism>
<feature type="binding site" evidence="6">
    <location>
        <position position="94"/>
    </location>
    <ligand>
        <name>substrate</name>
    </ligand>
</feature>
<feature type="domain" description="Lactate/malate dehydrogenase N-terminal" evidence="8">
    <location>
        <begin position="7"/>
        <end position="148"/>
    </location>
</feature>
<feature type="binding site" evidence="6">
    <location>
        <position position="133"/>
    </location>
    <ligand>
        <name>substrate</name>
    </ligand>
</feature>
<dbReference type="InterPro" id="IPR022383">
    <property type="entry name" value="Lactate/malate_DH_C"/>
</dbReference>
<dbReference type="HAMAP" id="MF_01517">
    <property type="entry name" value="Malate_dehydrog_2"/>
    <property type="match status" value="1"/>
</dbReference>
<dbReference type="GO" id="GO:0030060">
    <property type="term" value="F:L-malate dehydrogenase (NAD+) activity"/>
    <property type="evidence" value="ECO:0007669"/>
    <property type="project" value="UniProtKB-EC"/>
</dbReference>
<evidence type="ECO:0000313" key="10">
    <source>
        <dbReference type="EMBL" id="MEA9358625.1"/>
    </source>
</evidence>
<keyword evidence="4 6" id="KW-0560">Oxidoreductase</keyword>
<keyword evidence="3 6" id="KW-0816">Tricarboxylic acid cycle</keyword>
<dbReference type="InterPro" id="IPR036291">
    <property type="entry name" value="NAD(P)-bd_dom_sf"/>
</dbReference>
<dbReference type="CDD" id="cd01338">
    <property type="entry name" value="MDH_chloroplast-like"/>
    <property type="match status" value="1"/>
</dbReference>
<feature type="binding site" evidence="6">
    <location>
        <position position="100"/>
    </location>
    <ligand>
        <name>substrate</name>
    </ligand>
</feature>
<dbReference type="InterPro" id="IPR001252">
    <property type="entry name" value="Malate_DH_AS"/>
</dbReference>
<comment type="catalytic activity">
    <reaction evidence="5 6 7">
        <text>(S)-malate + NAD(+) = oxaloacetate + NADH + H(+)</text>
        <dbReference type="Rhea" id="RHEA:21432"/>
        <dbReference type="ChEBI" id="CHEBI:15378"/>
        <dbReference type="ChEBI" id="CHEBI:15589"/>
        <dbReference type="ChEBI" id="CHEBI:16452"/>
        <dbReference type="ChEBI" id="CHEBI:57540"/>
        <dbReference type="ChEBI" id="CHEBI:57945"/>
        <dbReference type="EC" id="1.1.1.37"/>
    </reaction>
</comment>
<comment type="function">
    <text evidence="6">Catalyzes the reversible oxidation of malate to oxaloacetate.</text>
</comment>
<dbReference type="PIRSF" id="PIRSF000102">
    <property type="entry name" value="Lac_mal_DH"/>
    <property type="match status" value="1"/>
</dbReference>
<gene>
    <name evidence="6" type="primary">mdh</name>
    <name evidence="10" type="ORF">SHI21_20475</name>
</gene>
<feature type="binding site" evidence="6">
    <location>
        <begin position="13"/>
        <end position="19"/>
    </location>
    <ligand>
        <name>NAD(+)</name>
        <dbReference type="ChEBI" id="CHEBI:57540"/>
    </ligand>
</feature>
<dbReference type="NCBIfam" id="TIGR01759">
    <property type="entry name" value="MalateDH-SF1"/>
    <property type="match status" value="1"/>
</dbReference>
<dbReference type="Gene3D" id="3.40.50.720">
    <property type="entry name" value="NAD(P)-binding Rossmann-like Domain"/>
    <property type="match status" value="1"/>
</dbReference>
<evidence type="ECO:0000256" key="2">
    <source>
        <dbReference type="ARBA" id="ARBA00012995"/>
    </source>
</evidence>
<dbReference type="InterPro" id="IPR001236">
    <property type="entry name" value="Lactate/malate_DH_N"/>
</dbReference>
<dbReference type="Proteomes" id="UP001302274">
    <property type="component" value="Unassembled WGS sequence"/>
</dbReference>
<evidence type="ECO:0000256" key="7">
    <source>
        <dbReference type="RuleBase" id="RU000422"/>
    </source>
</evidence>
<feature type="binding site" evidence="6">
    <location>
        <position position="164"/>
    </location>
    <ligand>
        <name>substrate</name>
    </ligand>
</feature>
<dbReference type="InterPro" id="IPR015955">
    <property type="entry name" value="Lactate_DH/Glyco_Ohase_4_C"/>
</dbReference>
<evidence type="ECO:0000256" key="3">
    <source>
        <dbReference type="ARBA" id="ARBA00022532"/>
    </source>
</evidence>
<comment type="caution">
    <text evidence="10">The sequence shown here is derived from an EMBL/GenBank/DDBJ whole genome shotgun (WGS) entry which is preliminary data.</text>
</comment>
<dbReference type="Pfam" id="PF00056">
    <property type="entry name" value="Ldh_1_N"/>
    <property type="match status" value="1"/>
</dbReference>
<dbReference type="InterPro" id="IPR010945">
    <property type="entry name" value="Malate_DH_type2"/>
</dbReference>
<feature type="binding site" evidence="6">
    <location>
        <position position="107"/>
    </location>
    <ligand>
        <name>NAD(+)</name>
        <dbReference type="ChEBI" id="CHEBI:57540"/>
    </ligand>
</feature>
<evidence type="ECO:0000256" key="6">
    <source>
        <dbReference type="HAMAP-Rule" id="MF_01517"/>
    </source>
</evidence>
<proteinExistence type="inferred from homology"/>
<keyword evidence="6 7" id="KW-0520">NAD</keyword>
<dbReference type="SUPFAM" id="SSF51735">
    <property type="entry name" value="NAD(P)-binding Rossmann-fold domains"/>
    <property type="match status" value="1"/>
</dbReference>
<feature type="binding site" evidence="6">
    <location>
        <position position="114"/>
    </location>
    <ligand>
        <name>NAD(+)</name>
        <dbReference type="ChEBI" id="CHEBI:57540"/>
    </ligand>
</feature>
<accession>A0ABU5W308</accession>
<evidence type="ECO:0000256" key="1">
    <source>
        <dbReference type="ARBA" id="ARBA00009613"/>
    </source>
</evidence>
<dbReference type="PROSITE" id="PS00068">
    <property type="entry name" value="MDH"/>
    <property type="match status" value="1"/>
</dbReference>
<sequence>MSAKNRVKVAVTGAAGQIGYALLFRIASGQMFGPETEVELQLIELEQALGALKGVAMELDDCAFPMLKKITCTSDYAVGFKDVNWAILVGSVPRKDGMERADLLKINGGIFTTQGQAIAANAAKDVRVFVVGNPCNTNALICMNAAKGVPSDRFYAMTMLDENRAKTQLAQKAGVDVTAVSNMTIWGNHSATQYPDFYSAKINGKPASEVITDTEWLKGTFIETVQKRGAAIIKARGLSSAASAANAVVDGIFNLTHDTKNGDNFSMCLASNGEYGVDKGLIFSFPCTTVGGKLKIVEGVKLNDFSTEKFNVTLNELRSERDAVKELGLI</sequence>